<dbReference type="Pfam" id="PF01464">
    <property type="entry name" value="SLT"/>
    <property type="match status" value="1"/>
</dbReference>
<proteinExistence type="predicted"/>
<dbReference type="EMBL" id="LR797821">
    <property type="protein sequence ID" value="CAB4241289.1"/>
    <property type="molecule type" value="Genomic_DNA"/>
</dbReference>
<dbReference type="Gene3D" id="1.10.530.10">
    <property type="match status" value="1"/>
</dbReference>
<dbReference type="SUPFAM" id="SSF53955">
    <property type="entry name" value="Lysozyme-like"/>
    <property type="match status" value="1"/>
</dbReference>
<evidence type="ECO:0000313" key="2">
    <source>
        <dbReference type="EMBL" id="CAB4241289.1"/>
    </source>
</evidence>
<dbReference type="InterPro" id="IPR023346">
    <property type="entry name" value="Lysozyme-like_dom_sf"/>
</dbReference>
<evidence type="ECO:0000259" key="1">
    <source>
        <dbReference type="Pfam" id="PF01464"/>
    </source>
</evidence>
<feature type="domain" description="Transglycosylase SLT" evidence="1">
    <location>
        <begin position="7"/>
        <end position="101"/>
    </location>
</feature>
<gene>
    <name evidence="2" type="ORF">UFOVP60_4</name>
</gene>
<sequence>MADFSADQLISAIYGQESGSGKADTSSPNYAGAIGPMQVIEPTFNGLKKQGLIPADWSFTNPAHTKAAGEAHVQQLYKQYGGDPRKVAAAYYSGPKAVLANGNIADLRDPLNAQAPTTLGYVADIMRRLGGASAQVSPPALVERAAYQRLADPLDEVMPTRMRLSGSGDKGLPTLNVPANPPVLQVDRVAETQVGVLESQRRTEEESISFLEQSQRAFLGTLSGAALRAKVAQDILGDNLPDPTYKLDPKLLRGLTTAEQDHMIEANNAHDEEHRKFQILDARESQEKVFIKGTGFGLLAGAVAGLPEGAVGGMAAYRMMSLLGAGSAALMAQGRTGAAIASSIGENVLLDTAMAGIQAKIDPFFTASDAVTQVGLGAIMSSAVSVPGLLREGKAHARLQGLMDAQSTQRITDNAAAEARLGPDATPAALGQQVQRMEIERAEAEIDTMRRPPSSPMLPDTVRPDLDEAQYIGGQDQTGISSKELPTYAVISNNYAAKDKGTQGHATQVDLLGAPAAHTDTPEFKELSKDTVLSNDYVVKEPGATGGFDEWALPGNWGTRRDLFSPGGAFEDKINQRTKGLVKSLAELEALKPGVHATADTPAHFLQPMRAARQIATKFLGEDFRIVLGTIEEPGVRGAVLHPTPNSAVIMIDPKLGEVQAVRTMIHELGHMIWHKHLEKMPDSTKQAVDMAYQRFMRAWSSQLGDGAVAVARRFSLLSPEREAARLPASGYIFSRDEHAAEQFVKYIEDDMRAQGIILDHSLTETLKGALSKAIAFITQAGRKLIGVEDEFKAFFDEVRATTAATKPAPVRGTEAAKRITLRRPEQMDAAQGALDSKVALATDPDVQRLGLGIAPMETPQQRAEILLIKDLHEKAKNPAYSVDEARLSKLLSTAMFQGGQSIANTMLRSKNAVMRMSAAMLAESPSGAAGRRGTAAIAKHLHEQAFLGNTVNEVQLHYNTYRKEFGGTLVEDVFGGKVWGEFNKKIARELEARGRGTQVTSHPEVVKAADSLEAAYERMRTAQVSTKTVGWANLPTSSKGYMPHRLSGEHIRNATNAELSALHSALTDQFIKNLDFDATFSDMLASKYIDRVKHRALGGADAPVGAQHIGSSELVEEALQATGMGADEIRAVMKKLMTAGPGHTKKRLQLDLNEEHTLADGNTFRLGDLFEDDQFTLLRSQATRVSGEVALTEYGVFGKAGLDVLRRAASFGPEGAASKAEFNAFDQMAAEFLGSPYGTQSKLVDRVLQANSAARLGGMGFNQFGEYINGVWHVGVGRTMQAIADIPRLLGEVRALARGEAVDNGILDGLEKVYGGAEFGTESYKTVFPFDNRSLDPHTYGQETVTLMDRLLRGASHMQAKLSFWRAIHSVQHRGMAEQIVRKAAVFLKGGRSADVFLKDMGLGDDLIAKMQAELPHIATWDTNGRLLTLDATKAKDLDAAREFAQVVHRGVSQIIQGTFIGERSKWATDANMRLLTQFRSFGLTAIEKQYGRQVGNVGEVKAMGILLGSMCMVLPLYAARMQVQAVGRDDREEFLEQAFQPERVARQTMNYVAGSGLAGDFLDAMGALSGVDLGGGPGGKEQDFVGNVVMPAAGLFNDTYKALQNTEEGTDPKKFLKTLPFANLPHLGVIMRSLGDDD</sequence>
<dbReference type="CDD" id="cd00254">
    <property type="entry name" value="LT-like"/>
    <property type="match status" value="1"/>
</dbReference>
<accession>A0A6J5TAQ9</accession>
<organism evidence="2">
    <name type="scientific">uncultured Caudovirales phage</name>
    <dbReference type="NCBI Taxonomy" id="2100421"/>
    <lineage>
        <taxon>Viruses</taxon>
        <taxon>Duplodnaviria</taxon>
        <taxon>Heunggongvirae</taxon>
        <taxon>Uroviricota</taxon>
        <taxon>Caudoviricetes</taxon>
        <taxon>Peduoviridae</taxon>
        <taxon>Maltschvirus</taxon>
        <taxon>Maltschvirus maltsch</taxon>
    </lineage>
</organism>
<protein>
    <submittedName>
        <fullName evidence="2">LT_GEWL domain containing protein</fullName>
    </submittedName>
</protein>
<dbReference type="InterPro" id="IPR008258">
    <property type="entry name" value="Transglycosylase_SLT_dom_1"/>
</dbReference>
<reference evidence="2" key="1">
    <citation type="submission" date="2020-05" db="EMBL/GenBank/DDBJ databases">
        <authorList>
            <person name="Chiriac C."/>
            <person name="Salcher M."/>
            <person name="Ghai R."/>
            <person name="Kavagutti S V."/>
        </authorList>
    </citation>
    <scope>NUCLEOTIDE SEQUENCE</scope>
</reference>
<name>A0A6J5TAQ9_9CAUD</name>